<gene>
    <name evidence="1" type="ORF">DY000_02000697</name>
</gene>
<proteinExistence type="predicted"/>
<keyword evidence="2" id="KW-1185">Reference proteome</keyword>
<dbReference type="EMBL" id="QGKV02000832">
    <property type="protein sequence ID" value="KAF3550804.1"/>
    <property type="molecule type" value="Genomic_DNA"/>
</dbReference>
<protein>
    <submittedName>
        <fullName evidence="1">Uncharacterized protein</fullName>
    </submittedName>
</protein>
<accession>A0ABQ7CFV5</accession>
<evidence type="ECO:0000313" key="2">
    <source>
        <dbReference type="Proteomes" id="UP000266723"/>
    </source>
</evidence>
<evidence type="ECO:0000313" key="1">
    <source>
        <dbReference type="EMBL" id="KAF3550804.1"/>
    </source>
</evidence>
<organism evidence="1 2">
    <name type="scientific">Brassica cretica</name>
    <name type="common">Mustard</name>
    <dbReference type="NCBI Taxonomy" id="69181"/>
    <lineage>
        <taxon>Eukaryota</taxon>
        <taxon>Viridiplantae</taxon>
        <taxon>Streptophyta</taxon>
        <taxon>Embryophyta</taxon>
        <taxon>Tracheophyta</taxon>
        <taxon>Spermatophyta</taxon>
        <taxon>Magnoliopsida</taxon>
        <taxon>eudicotyledons</taxon>
        <taxon>Gunneridae</taxon>
        <taxon>Pentapetalae</taxon>
        <taxon>rosids</taxon>
        <taxon>malvids</taxon>
        <taxon>Brassicales</taxon>
        <taxon>Brassicaceae</taxon>
        <taxon>Brassiceae</taxon>
        <taxon>Brassica</taxon>
    </lineage>
</organism>
<reference evidence="1 2" key="1">
    <citation type="journal article" date="2020" name="BMC Genomics">
        <title>Intraspecific diversification of the crop wild relative Brassica cretica Lam. using demographic model selection.</title>
        <authorList>
            <person name="Kioukis A."/>
            <person name="Michalopoulou V.A."/>
            <person name="Briers L."/>
            <person name="Pirintsos S."/>
            <person name="Studholme D.J."/>
            <person name="Pavlidis P."/>
            <person name="Sarris P.F."/>
        </authorList>
    </citation>
    <scope>NUCLEOTIDE SEQUENCE [LARGE SCALE GENOMIC DNA]</scope>
    <source>
        <strain evidence="2">cv. PFS-1207/04</strain>
    </source>
</reference>
<sequence length="63" mass="7574">MISNYLYGCAVKFLSEYPETKMTDEQQKEALGEERIQSWFVDWMKLFLVSTKVLHLHFRDSVR</sequence>
<name>A0ABQ7CFV5_BRACR</name>
<comment type="caution">
    <text evidence="1">The sequence shown here is derived from an EMBL/GenBank/DDBJ whole genome shotgun (WGS) entry which is preliminary data.</text>
</comment>
<dbReference type="Proteomes" id="UP000266723">
    <property type="component" value="Unassembled WGS sequence"/>
</dbReference>